<feature type="domain" description="YhdP central" evidence="3">
    <location>
        <begin position="1"/>
        <end position="1249"/>
    </location>
</feature>
<keyword evidence="2" id="KW-1133">Transmembrane helix</keyword>
<organism evidence="4 5">
    <name type="scientific">Pseudofulvimonas gallinarii</name>
    <dbReference type="NCBI Taxonomy" id="634155"/>
    <lineage>
        <taxon>Bacteria</taxon>
        <taxon>Pseudomonadati</taxon>
        <taxon>Pseudomonadota</taxon>
        <taxon>Gammaproteobacteria</taxon>
        <taxon>Lysobacterales</taxon>
        <taxon>Rhodanobacteraceae</taxon>
        <taxon>Pseudofulvimonas</taxon>
    </lineage>
</organism>
<dbReference type="PANTHER" id="PTHR38690">
    <property type="entry name" value="PROTEASE-RELATED"/>
    <property type="match status" value="1"/>
</dbReference>
<dbReference type="AlphaFoldDB" id="A0A4S3KUD5"/>
<accession>A0A4S3KUD5</accession>
<evidence type="ECO:0000256" key="1">
    <source>
        <dbReference type="SAM" id="MobiDB-lite"/>
    </source>
</evidence>
<dbReference type="OrthoDB" id="9762238at2"/>
<reference evidence="4 5" key="1">
    <citation type="submission" date="2019-03" db="EMBL/GenBank/DDBJ databases">
        <title>Genomic Encyclopedia of Type Strains, Phase IV (KMG-IV): sequencing the most valuable type-strain genomes for metagenomic binning, comparative biology and taxonomic classification.</title>
        <authorList>
            <person name="Goeker M."/>
        </authorList>
    </citation>
    <scope>NUCLEOTIDE SEQUENCE [LARGE SCALE GENOMIC DNA]</scope>
    <source>
        <strain evidence="4 5">DSM 21944</strain>
    </source>
</reference>
<feature type="compositionally biased region" description="Basic and acidic residues" evidence="1">
    <location>
        <begin position="1262"/>
        <end position="1273"/>
    </location>
</feature>
<dbReference type="EMBL" id="SMAF01000002">
    <property type="protein sequence ID" value="TCT00764.1"/>
    <property type="molecule type" value="Genomic_DNA"/>
</dbReference>
<protein>
    <submittedName>
        <fullName evidence="4">Uncharacterized protein (TIGR02099 family)</fullName>
    </submittedName>
</protein>
<gene>
    <name evidence="4" type="ORF">EDC25_102129</name>
</gene>
<name>A0A4S3KUD5_9GAMM</name>
<dbReference type="Proteomes" id="UP000294599">
    <property type="component" value="Unassembled WGS sequence"/>
</dbReference>
<dbReference type="InterPro" id="IPR011836">
    <property type="entry name" value="YhdP"/>
</dbReference>
<evidence type="ECO:0000313" key="5">
    <source>
        <dbReference type="Proteomes" id="UP000294599"/>
    </source>
</evidence>
<sequence>MKIWRRRLQRWLLWTVSGALIAAAVLVGVIQLALPWWASDPDRVARLLSSRLGSPVRIESTEPGWSRRGPVVALHGVRFGEGDSALRIGRAAWAVDFAGLVLPGRVFNEFRVQGLDVTLSRQDDGRWEVLGLPELLRGERRRSLSEVLQALPAFAVRDSRLQVRYDAQRPPLRVQLAELRWIGGEEGDHWRGRLRPSGSDDDSHDIELALDLALGRGHAYLHADDVRLSRWLDDSLPMPVHPDDGRLDLEAWLTFDDRGVHDAQAELAVTASTWRRSVDTKDADGDQAHPTRDADAAVRLPPLAMGTRWQREGANSRLLVDDLRIDGVAMGRVVGVVADGGLRLRATGLALAPLQGFAELAAAGSPAARRALRQGQPAGAIDVIDAEFAGGRLRQYALRVSGLVSSGAPGQPGLRGLDLGVLGDAEGLVAWPEAEGLVVDYPGVLAAPVAMDIGRGAISGWKDDDGWHFHADQLPIAGDGFQLRLAGGVDIPRDGPVQLDFGALVGPTQIEAVKAFWPLNRIPNTARWLNRALRGGEIVAGSAWLRGPVGPFPFPPGTGHFEATASVAEAGLDYHEEWPALRGIDADLVFENMSLAVQSRRARMAGVPIDRAGIRVENLKLPVLEGHGSGRGDGVALLDLLRRTPVEKRWGEHLEGMSLEGPARADVDLRVPLKPELGNASVDGRVTFAGAHFRDRQRQLDFTDVQGELQFTRHGISASGLAVGVAGEPAMLDLRIGDDVVDSRHTLEGQLRGRLPASALFGDFDYVAPMVARMDGRAEWRVRIEVPHADAAGSEPGARVRVDSDLRGIALDLPAPLAKSRGSALPLRLETRLSPEGQPRPLELRIGSLVHMKARLPSAGLGFAGAVALGGATPEQVPRLGLSISGQVPAFDLTGWLALSARGDDSATTWPPIMLRAGELGVFGRAFRDVDLQMLPADGTVKVQLRGPDIDGEIVWPKASEGRVVRGRFSRVHVPEAGSASLGGDLDPAAMPALDVEAEDVRIGSKHLGSTRLLAEVADGAFRVERFQARNSAFELDATGLWRRVATGDRSDFDIALRAPDLGRMLESFGFAALIEGGRTDSTIRGSWAGSPAAFALENIEGVLTLKVGSGRIIDIDPGVGRLFGLLNLREIPRRLVLDFRDIFSQGMRFSSIEGSFQLDVGEAYTDNVLLKSPSADILVTGRTGLILRDYDQTLEVTPRVGGTLPVVGVIAGGPAGAAAGLLMQGLMRAHKVSHMVYRVTGPWDDPVIIKQEPISGTSPRPRAERADMEPAT</sequence>
<dbReference type="RefSeq" id="WP_123522058.1">
    <property type="nucleotide sequence ID" value="NZ_JBHLWF010000013.1"/>
</dbReference>
<proteinExistence type="predicted"/>
<feature type="transmembrane region" description="Helical" evidence="2">
    <location>
        <begin position="12"/>
        <end position="38"/>
    </location>
</feature>
<evidence type="ECO:0000313" key="4">
    <source>
        <dbReference type="EMBL" id="TCT00764.1"/>
    </source>
</evidence>
<keyword evidence="2" id="KW-0812">Transmembrane</keyword>
<feature type="region of interest" description="Disordered" evidence="1">
    <location>
        <begin position="1250"/>
        <end position="1273"/>
    </location>
</feature>
<dbReference type="InterPro" id="IPR025263">
    <property type="entry name" value="YhdP_central"/>
</dbReference>
<dbReference type="Pfam" id="PF13116">
    <property type="entry name" value="YhdP"/>
    <property type="match status" value="1"/>
</dbReference>
<evidence type="ECO:0000259" key="3">
    <source>
        <dbReference type="Pfam" id="PF13116"/>
    </source>
</evidence>
<dbReference type="PANTHER" id="PTHR38690:SF1">
    <property type="entry name" value="PROTEASE"/>
    <property type="match status" value="1"/>
</dbReference>
<keyword evidence="5" id="KW-1185">Reference proteome</keyword>
<keyword evidence="2" id="KW-0472">Membrane</keyword>
<evidence type="ECO:0000256" key="2">
    <source>
        <dbReference type="SAM" id="Phobius"/>
    </source>
</evidence>
<dbReference type="NCBIfam" id="TIGR02099">
    <property type="entry name" value="YhdP family protein"/>
    <property type="match status" value="1"/>
</dbReference>
<comment type="caution">
    <text evidence="4">The sequence shown here is derived from an EMBL/GenBank/DDBJ whole genome shotgun (WGS) entry which is preliminary data.</text>
</comment>